<feature type="transmembrane region" description="Helical" evidence="1">
    <location>
        <begin position="39"/>
        <end position="60"/>
    </location>
</feature>
<keyword evidence="1" id="KW-0812">Transmembrane</keyword>
<sequence length="492" mass="51052">MRWPRATAPAWPVHAATAAAVVGAGAAYALAGPEWRPAVYTLVSVLPIVTLLAALASGHLPDRRPWLLAVVGLGLLFAGQLIFPGWVNEPHLGRAQGSALDLTQSTAHMFFLVGVAAAVRRRASADPGGIIDATLFGLCAGGPLWEWVIQPHLPAAAQPFGQVLLLADLLVLCGVIGCVVRIGMMARPGRGTLGYLLVTGVVTLAATATGTLASGSGTVWSTGLMMVAYLTIAAAPLHPDAPAITLPVGAGPGAGRQRLGWLAAALSANPLIAAVQVLRGTESASLLLPVGTLLVVPLVLLRIRHLSGQRDRAEQTLAYHATHDELTGLYNRRHIAAEIDRALAEVDRGTLDEVTILLCDLDGFKPVNDRYGHPAGDAVLRAVASRLTAAVRREDLVGRLGGDEFLILCRGALGPESAELTARITEAVRAPFPLAAGVVSVGVTTGMAQAGPGRTVDRDVLIGLADAAMYAGKAARGRDARPHRDDAAPASR</sequence>
<feature type="transmembrane region" description="Helical" evidence="1">
    <location>
        <begin position="130"/>
        <end position="148"/>
    </location>
</feature>
<dbReference type="InterPro" id="IPR052163">
    <property type="entry name" value="DGC-Regulatory_Protein"/>
</dbReference>
<dbReference type="InterPro" id="IPR000160">
    <property type="entry name" value="GGDEF_dom"/>
</dbReference>
<dbReference type="AlphaFoldDB" id="A0A919S401"/>
<dbReference type="SUPFAM" id="SSF55073">
    <property type="entry name" value="Nucleotide cyclase"/>
    <property type="match status" value="1"/>
</dbReference>
<reference evidence="3" key="1">
    <citation type="submission" date="2021-03" db="EMBL/GenBank/DDBJ databases">
        <title>Whole genome shotgun sequence of Actinoplanes auranticolor NBRC 12245.</title>
        <authorList>
            <person name="Komaki H."/>
            <person name="Tamura T."/>
        </authorList>
    </citation>
    <scope>NUCLEOTIDE SEQUENCE</scope>
    <source>
        <strain evidence="3">NBRC 12245</strain>
    </source>
</reference>
<evidence type="ECO:0000256" key="1">
    <source>
        <dbReference type="SAM" id="Phobius"/>
    </source>
</evidence>
<dbReference type="Gene3D" id="3.30.70.270">
    <property type="match status" value="1"/>
</dbReference>
<feature type="transmembrane region" description="Helical" evidence="1">
    <location>
        <begin position="67"/>
        <end position="87"/>
    </location>
</feature>
<dbReference type="InterPro" id="IPR029787">
    <property type="entry name" value="Nucleotide_cyclase"/>
</dbReference>
<dbReference type="Proteomes" id="UP000681340">
    <property type="component" value="Unassembled WGS sequence"/>
</dbReference>
<evidence type="ECO:0000313" key="4">
    <source>
        <dbReference type="Proteomes" id="UP000681340"/>
    </source>
</evidence>
<dbReference type="NCBIfam" id="TIGR00254">
    <property type="entry name" value="GGDEF"/>
    <property type="match status" value="1"/>
</dbReference>
<keyword evidence="4" id="KW-1185">Reference proteome</keyword>
<evidence type="ECO:0000313" key="3">
    <source>
        <dbReference type="EMBL" id="GIM63876.1"/>
    </source>
</evidence>
<dbReference type="PROSITE" id="PS50887">
    <property type="entry name" value="GGDEF"/>
    <property type="match status" value="1"/>
</dbReference>
<dbReference type="PANTHER" id="PTHR46663">
    <property type="entry name" value="DIGUANYLATE CYCLASE DGCT-RELATED"/>
    <property type="match status" value="1"/>
</dbReference>
<dbReference type="RefSeq" id="WP_212986825.1">
    <property type="nucleotide sequence ID" value="NZ_BAABEA010000051.1"/>
</dbReference>
<dbReference type="EMBL" id="BOQL01000006">
    <property type="protein sequence ID" value="GIM63876.1"/>
    <property type="molecule type" value="Genomic_DNA"/>
</dbReference>
<accession>A0A919S401</accession>
<dbReference type="InterPro" id="IPR043128">
    <property type="entry name" value="Rev_trsase/Diguanyl_cyclase"/>
</dbReference>
<protein>
    <recommendedName>
        <fullName evidence="2">GGDEF domain-containing protein</fullName>
    </recommendedName>
</protein>
<comment type="caution">
    <text evidence="3">The sequence shown here is derived from an EMBL/GenBank/DDBJ whole genome shotgun (WGS) entry which is preliminary data.</text>
</comment>
<feature type="transmembrane region" description="Helical" evidence="1">
    <location>
        <begin position="192"/>
        <end position="213"/>
    </location>
</feature>
<dbReference type="PANTHER" id="PTHR46663:SF2">
    <property type="entry name" value="GGDEF DOMAIN-CONTAINING PROTEIN"/>
    <property type="match status" value="1"/>
</dbReference>
<name>A0A919S401_9ACTN</name>
<dbReference type="CDD" id="cd01949">
    <property type="entry name" value="GGDEF"/>
    <property type="match status" value="1"/>
</dbReference>
<gene>
    <name evidence="3" type="ORF">Aau02nite_06890</name>
</gene>
<organism evidence="3 4">
    <name type="scientific">Actinoplanes auranticolor</name>
    <dbReference type="NCBI Taxonomy" id="47988"/>
    <lineage>
        <taxon>Bacteria</taxon>
        <taxon>Bacillati</taxon>
        <taxon>Actinomycetota</taxon>
        <taxon>Actinomycetes</taxon>
        <taxon>Micromonosporales</taxon>
        <taxon>Micromonosporaceae</taxon>
        <taxon>Actinoplanes</taxon>
    </lineage>
</organism>
<dbReference type="SMART" id="SM00267">
    <property type="entry name" value="GGDEF"/>
    <property type="match status" value="1"/>
</dbReference>
<evidence type="ECO:0000259" key="2">
    <source>
        <dbReference type="PROSITE" id="PS50887"/>
    </source>
</evidence>
<dbReference type="Pfam" id="PF00990">
    <property type="entry name" value="GGDEF"/>
    <property type="match status" value="1"/>
</dbReference>
<keyword evidence="1" id="KW-1133">Transmembrane helix</keyword>
<feature type="domain" description="GGDEF" evidence="2">
    <location>
        <begin position="352"/>
        <end position="486"/>
    </location>
</feature>
<proteinExistence type="predicted"/>
<feature type="transmembrane region" description="Helical" evidence="1">
    <location>
        <begin position="160"/>
        <end position="180"/>
    </location>
</feature>
<keyword evidence="1" id="KW-0472">Membrane</keyword>